<dbReference type="GO" id="GO:0006817">
    <property type="term" value="P:phosphate ion transport"/>
    <property type="evidence" value="ECO:0007669"/>
    <property type="project" value="UniProtKB-KW"/>
</dbReference>
<proteinExistence type="inferred from homology"/>
<reference evidence="10 11" key="1">
    <citation type="submission" date="2020-03" db="EMBL/GenBank/DDBJ databases">
        <title>Spirochaetal bacteria isolated from arthropods constitute a novel genus Entomospira genus novum within the order Spirochaetales.</title>
        <authorList>
            <person name="Grana-Miraglia L."/>
            <person name="Sikutova S."/>
            <person name="Fingerle V."/>
            <person name="Sing A."/>
            <person name="Castillo-Ramirez S."/>
            <person name="Margos G."/>
            <person name="Rudolf I."/>
        </authorList>
    </citation>
    <scope>NUCLEOTIDE SEQUENCE [LARGE SCALE GENOMIC DNA]</scope>
    <source>
        <strain evidence="10 11">BR193</strain>
    </source>
</reference>
<name>A0A968GAJ6_9SPIO</name>
<evidence type="ECO:0000256" key="3">
    <source>
        <dbReference type="ARBA" id="ARBA00011738"/>
    </source>
</evidence>
<dbReference type="SUPFAM" id="SSF109755">
    <property type="entry name" value="PhoU-like"/>
    <property type="match status" value="1"/>
</dbReference>
<gene>
    <name evidence="10" type="primary">phoU</name>
    <name evidence="10" type="ORF">HCT14_05495</name>
</gene>
<dbReference type="FunFam" id="1.20.58.220:FF:000004">
    <property type="entry name" value="Phosphate-specific transport system accessory protein PhoU"/>
    <property type="match status" value="1"/>
</dbReference>
<evidence type="ECO:0000256" key="1">
    <source>
        <dbReference type="ARBA" id="ARBA00004496"/>
    </source>
</evidence>
<dbReference type="Proteomes" id="UP000711995">
    <property type="component" value="Unassembled WGS sequence"/>
</dbReference>
<dbReference type="AlphaFoldDB" id="A0A968GAJ6"/>
<evidence type="ECO:0000256" key="7">
    <source>
        <dbReference type="ARBA" id="ARBA00056181"/>
    </source>
</evidence>
<dbReference type="Gene3D" id="1.20.58.220">
    <property type="entry name" value="Phosphate transport system protein phou homolog 2, domain 2"/>
    <property type="match status" value="1"/>
</dbReference>
<comment type="subcellular location">
    <subcellularLocation>
        <location evidence="1 8">Cytoplasm</location>
    </subcellularLocation>
</comment>
<evidence type="ECO:0000256" key="8">
    <source>
        <dbReference type="PIRNR" id="PIRNR003107"/>
    </source>
</evidence>
<evidence type="ECO:0000256" key="5">
    <source>
        <dbReference type="ARBA" id="ARBA00022490"/>
    </source>
</evidence>
<keyword evidence="4 8" id="KW-0813">Transport</keyword>
<comment type="function">
    <text evidence="7 8">Plays a role in the regulation of phosphate uptake.</text>
</comment>
<comment type="similarity">
    <text evidence="2 8">Belongs to the PhoU family.</text>
</comment>
<dbReference type="InterPro" id="IPR026022">
    <property type="entry name" value="PhoU_dom"/>
</dbReference>
<dbReference type="InterPro" id="IPR038078">
    <property type="entry name" value="PhoU-like_sf"/>
</dbReference>
<keyword evidence="5 8" id="KW-0963">Cytoplasm</keyword>
<sequence>MRKSFVNTLNILNDEITRMASLASRALALAMRALSERSLDIAKQVEDEDEVVDQLQLIIDKHCLDALIRQQPLAKDMRLVLATLKMTGELERIGDQASDIAHLVKRIITREYTHYKHDTLLEMYDTALAMLSTLQELFRDQDEANNIRINSLDDQMDDLYRKVRKELKSLMREDPNYVDEGVTYLSIAKYFEKIGDHITNASEWIEYIRTGRFAKERKILDDHLED</sequence>
<protein>
    <recommendedName>
        <fullName evidence="8">Phosphate-specific transport system accessory protein PhoU</fullName>
    </recommendedName>
</protein>
<comment type="caution">
    <text evidence="10">The sequence shown here is derived from an EMBL/GenBank/DDBJ whole genome shotgun (WGS) entry which is preliminary data.</text>
</comment>
<evidence type="ECO:0000313" key="11">
    <source>
        <dbReference type="Proteomes" id="UP000711995"/>
    </source>
</evidence>
<dbReference type="RefSeq" id="WP_167700544.1">
    <property type="nucleotide sequence ID" value="NZ_CP118174.1"/>
</dbReference>
<keyword evidence="6 8" id="KW-0592">Phosphate transport</keyword>
<organism evidence="10 11">
    <name type="scientific">Entomospira entomophila</name>
    <dbReference type="NCBI Taxonomy" id="2719988"/>
    <lineage>
        <taxon>Bacteria</taxon>
        <taxon>Pseudomonadati</taxon>
        <taxon>Spirochaetota</taxon>
        <taxon>Spirochaetia</taxon>
        <taxon>Spirochaetales</taxon>
        <taxon>Spirochaetaceae</taxon>
        <taxon>Entomospira</taxon>
    </lineage>
</organism>
<feature type="domain" description="PhoU" evidence="9">
    <location>
        <begin position="120"/>
        <end position="205"/>
    </location>
</feature>
<accession>A0A968GAJ6</accession>
<evidence type="ECO:0000259" key="9">
    <source>
        <dbReference type="Pfam" id="PF01895"/>
    </source>
</evidence>
<dbReference type="EMBL" id="JAATLJ010000001">
    <property type="protein sequence ID" value="NIZ40957.1"/>
    <property type="molecule type" value="Genomic_DNA"/>
</dbReference>
<dbReference type="NCBIfam" id="TIGR02135">
    <property type="entry name" value="phoU_full"/>
    <property type="match status" value="1"/>
</dbReference>
<dbReference type="Pfam" id="PF01895">
    <property type="entry name" value="PhoU"/>
    <property type="match status" value="2"/>
</dbReference>
<feature type="domain" description="PhoU" evidence="9">
    <location>
        <begin position="16"/>
        <end position="103"/>
    </location>
</feature>
<evidence type="ECO:0000313" key="10">
    <source>
        <dbReference type="EMBL" id="NIZ40957.1"/>
    </source>
</evidence>
<dbReference type="PANTHER" id="PTHR42930:SF3">
    <property type="entry name" value="PHOSPHATE-SPECIFIC TRANSPORT SYSTEM ACCESSORY PROTEIN PHOU"/>
    <property type="match status" value="1"/>
</dbReference>
<comment type="subunit">
    <text evidence="3 8">Homodimer.</text>
</comment>
<dbReference type="GO" id="GO:0030643">
    <property type="term" value="P:intracellular phosphate ion homeostasis"/>
    <property type="evidence" value="ECO:0007669"/>
    <property type="project" value="InterPro"/>
</dbReference>
<dbReference type="GO" id="GO:0005737">
    <property type="term" value="C:cytoplasm"/>
    <property type="evidence" value="ECO:0007669"/>
    <property type="project" value="UniProtKB-SubCell"/>
</dbReference>
<dbReference type="InterPro" id="IPR028366">
    <property type="entry name" value="PhoU"/>
</dbReference>
<evidence type="ECO:0000256" key="4">
    <source>
        <dbReference type="ARBA" id="ARBA00022448"/>
    </source>
</evidence>
<dbReference type="PIRSF" id="PIRSF003107">
    <property type="entry name" value="PhoU"/>
    <property type="match status" value="1"/>
</dbReference>
<dbReference type="PANTHER" id="PTHR42930">
    <property type="entry name" value="PHOSPHATE-SPECIFIC TRANSPORT SYSTEM ACCESSORY PROTEIN PHOU"/>
    <property type="match status" value="1"/>
</dbReference>
<evidence type="ECO:0000256" key="6">
    <source>
        <dbReference type="ARBA" id="ARBA00022592"/>
    </source>
</evidence>
<evidence type="ECO:0000256" key="2">
    <source>
        <dbReference type="ARBA" id="ARBA00008107"/>
    </source>
</evidence>
<keyword evidence="11" id="KW-1185">Reference proteome</keyword>
<dbReference type="GO" id="GO:0045936">
    <property type="term" value="P:negative regulation of phosphate metabolic process"/>
    <property type="evidence" value="ECO:0007669"/>
    <property type="project" value="InterPro"/>
</dbReference>